<dbReference type="InterPro" id="IPR000719">
    <property type="entry name" value="Prot_kinase_dom"/>
</dbReference>
<dbReference type="PANTHER" id="PTHR48006:SF50">
    <property type="entry name" value="OS03G0724300 PROTEIN"/>
    <property type="match status" value="1"/>
</dbReference>
<dbReference type="EMBL" id="JABTTQ020001029">
    <property type="protein sequence ID" value="KAK6136557.1"/>
    <property type="molecule type" value="Genomic_DNA"/>
</dbReference>
<feature type="domain" description="Protein kinase" evidence="2">
    <location>
        <begin position="72"/>
        <end position="331"/>
    </location>
</feature>
<dbReference type="PROSITE" id="PS50011">
    <property type="entry name" value="PROTEIN_KINASE_DOM"/>
    <property type="match status" value="1"/>
</dbReference>
<dbReference type="InterPro" id="IPR011009">
    <property type="entry name" value="Kinase-like_dom_sf"/>
</dbReference>
<evidence type="ECO:0000259" key="2">
    <source>
        <dbReference type="PROSITE" id="PS50011"/>
    </source>
</evidence>
<reference evidence="3 4" key="1">
    <citation type="journal article" date="2021" name="Comput. Struct. Biotechnol. J.">
        <title>De novo genome assembly of the potent medicinal plant Rehmannia glutinosa using nanopore technology.</title>
        <authorList>
            <person name="Ma L."/>
            <person name="Dong C."/>
            <person name="Song C."/>
            <person name="Wang X."/>
            <person name="Zheng X."/>
            <person name="Niu Y."/>
            <person name="Chen S."/>
            <person name="Feng W."/>
        </authorList>
    </citation>
    <scope>NUCLEOTIDE SEQUENCE [LARGE SCALE GENOMIC DNA]</scope>
    <source>
        <strain evidence="3">DH-2019</strain>
    </source>
</reference>
<evidence type="ECO:0000313" key="4">
    <source>
        <dbReference type="Proteomes" id="UP001318860"/>
    </source>
</evidence>
<dbReference type="Pfam" id="PF07714">
    <property type="entry name" value="PK_Tyr_Ser-Thr"/>
    <property type="match status" value="1"/>
</dbReference>
<dbReference type="Gene3D" id="1.10.510.10">
    <property type="entry name" value="Transferase(Phosphotransferase) domain 1"/>
    <property type="match status" value="2"/>
</dbReference>
<dbReference type="PANTHER" id="PTHR48006">
    <property type="entry name" value="LEUCINE-RICH REPEAT-CONTAINING PROTEIN DDB_G0281931-RELATED"/>
    <property type="match status" value="1"/>
</dbReference>
<comment type="subcellular location">
    <subcellularLocation>
        <location evidence="1">Membrane</location>
        <topology evidence="1">Single-pass type I membrane protein</topology>
    </subcellularLocation>
</comment>
<organism evidence="3 4">
    <name type="scientific">Rehmannia glutinosa</name>
    <name type="common">Chinese foxglove</name>
    <dbReference type="NCBI Taxonomy" id="99300"/>
    <lineage>
        <taxon>Eukaryota</taxon>
        <taxon>Viridiplantae</taxon>
        <taxon>Streptophyta</taxon>
        <taxon>Embryophyta</taxon>
        <taxon>Tracheophyta</taxon>
        <taxon>Spermatophyta</taxon>
        <taxon>Magnoliopsida</taxon>
        <taxon>eudicotyledons</taxon>
        <taxon>Gunneridae</taxon>
        <taxon>Pentapetalae</taxon>
        <taxon>asterids</taxon>
        <taxon>lamiids</taxon>
        <taxon>Lamiales</taxon>
        <taxon>Orobanchaceae</taxon>
        <taxon>Rehmannieae</taxon>
        <taxon>Rehmannia</taxon>
    </lineage>
</organism>
<evidence type="ECO:0000256" key="1">
    <source>
        <dbReference type="ARBA" id="ARBA00004479"/>
    </source>
</evidence>
<accession>A0ABR0VRE3</accession>
<name>A0ABR0VRE3_REHGL</name>
<keyword evidence="4" id="KW-1185">Reference proteome</keyword>
<dbReference type="SUPFAM" id="SSF56112">
    <property type="entry name" value="Protein kinase-like (PK-like)"/>
    <property type="match status" value="1"/>
</dbReference>
<evidence type="ECO:0000313" key="3">
    <source>
        <dbReference type="EMBL" id="KAK6136557.1"/>
    </source>
</evidence>
<dbReference type="InterPro" id="IPR051824">
    <property type="entry name" value="LRR_Rcpt-Like_S/T_Kinase"/>
</dbReference>
<dbReference type="Proteomes" id="UP001318860">
    <property type="component" value="Unassembled WGS sequence"/>
</dbReference>
<protein>
    <recommendedName>
        <fullName evidence="2">Protein kinase domain-containing protein</fullName>
    </recommendedName>
</protein>
<dbReference type="Gene3D" id="3.30.200.20">
    <property type="entry name" value="Phosphorylase Kinase, domain 1"/>
    <property type="match status" value="1"/>
</dbReference>
<sequence length="331" mass="37970">MSRNYDNWERLVDATLLREKLRQIGRENSLSSISSSDYFTWSFREIDSPLANLSSLGISFSYQQIALASDLFSDDNLIKRGHSGDLYTGQLSGPVVVKRFYFHNREAFTLELGFFSRIKSHPRFVPLLGHCFEMETEKFLVYIYSPERDLSNSLFINNPDRPVYSLPSLDWITRWKIARGVAEGLAYLHHECNPPLVHGKSKTDTSGNPKTTCDYDIYCFGKVLLELVTGKLGISSSLDATKIEFLFQATLRYINVYDKDLITNIVDPSLNIHEDHLEEVWAMGIVARACLNPSPTRRPQMKHILKALEDPLTLLREKMSWMPVIHNVETE</sequence>
<comment type="caution">
    <text evidence="3">The sequence shown here is derived from an EMBL/GenBank/DDBJ whole genome shotgun (WGS) entry which is preliminary data.</text>
</comment>
<dbReference type="InterPro" id="IPR001245">
    <property type="entry name" value="Ser-Thr/Tyr_kinase_cat_dom"/>
</dbReference>
<gene>
    <name evidence="3" type="ORF">DH2020_029698</name>
</gene>
<proteinExistence type="predicted"/>